<dbReference type="EMBL" id="LAZR01004841">
    <property type="protein sequence ID" value="KKN05107.1"/>
    <property type="molecule type" value="Genomic_DNA"/>
</dbReference>
<dbReference type="AlphaFoldDB" id="A0A0F9N030"/>
<accession>A0A0F9N030</accession>
<protein>
    <submittedName>
        <fullName evidence="1">Uncharacterized protein</fullName>
    </submittedName>
</protein>
<gene>
    <name evidence="1" type="ORF">LCGC14_1090620</name>
</gene>
<proteinExistence type="predicted"/>
<name>A0A0F9N030_9ZZZZ</name>
<comment type="caution">
    <text evidence="1">The sequence shown here is derived from an EMBL/GenBank/DDBJ whole genome shotgun (WGS) entry which is preliminary data.</text>
</comment>
<sequence>MSAQLESGESYSIQVILRKTKAVSYAVQDPLPGELMKFSVAQTKDYDKAKALFEDIKRGVSRTLENIDLGRLDIEEMKSGDKIHLTEMSLLELLEGKIIYADGTKEGLQLMPPTTDELGIMRH</sequence>
<reference evidence="1" key="1">
    <citation type="journal article" date="2015" name="Nature">
        <title>Complex archaea that bridge the gap between prokaryotes and eukaryotes.</title>
        <authorList>
            <person name="Spang A."/>
            <person name="Saw J.H."/>
            <person name="Jorgensen S.L."/>
            <person name="Zaremba-Niedzwiedzka K."/>
            <person name="Martijn J."/>
            <person name="Lind A.E."/>
            <person name="van Eijk R."/>
            <person name="Schleper C."/>
            <person name="Guy L."/>
            <person name="Ettema T.J."/>
        </authorList>
    </citation>
    <scope>NUCLEOTIDE SEQUENCE</scope>
</reference>
<organism evidence="1">
    <name type="scientific">marine sediment metagenome</name>
    <dbReference type="NCBI Taxonomy" id="412755"/>
    <lineage>
        <taxon>unclassified sequences</taxon>
        <taxon>metagenomes</taxon>
        <taxon>ecological metagenomes</taxon>
    </lineage>
</organism>
<evidence type="ECO:0000313" key="1">
    <source>
        <dbReference type="EMBL" id="KKN05107.1"/>
    </source>
</evidence>